<reference evidence="1 2" key="1">
    <citation type="journal article" date="2020" name="Front. Microbiol.">
        <title>Phenotypic and Genetic Characterization of the Cheese Ripening Yeast Geotrichum candidum.</title>
        <authorList>
            <person name="Perkins V."/>
            <person name="Vignola S."/>
            <person name="Lessard M.H."/>
            <person name="Plante P.L."/>
            <person name="Corbeil J."/>
            <person name="Dugat-Bony E."/>
            <person name="Frenette M."/>
            <person name="Labrie S."/>
        </authorList>
    </citation>
    <scope>NUCLEOTIDE SEQUENCE [LARGE SCALE GENOMIC DNA]</scope>
    <source>
        <strain evidence="1 2">LMA-1147</strain>
    </source>
</reference>
<organism evidence="1 2">
    <name type="scientific">Geotrichum galactomycetum</name>
    <dbReference type="NCBI Taxonomy" id="27317"/>
    <lineage>
        <taxon>Eukaryota</taxon>
        <taxon>Fungi</taxon>
        <taxon>Dikarya</taxon>
        <taxon>Ascomycota</taxon>
        <taxon>Saccharomycotina</taxon>
        <taxon>Dipodascomycetes</taxon>
        <taxon>Dipodascales</taxon>
        <taxon>Dipodascaceae</taxon>
        <taxon>Geotrichum</taxon>
    </lineage>
</organism>
<evidence type="ECO:0000313" key="1">
    <source>
        <dbReference type="EMBL" id="KAF5093576.1"/>
    </source>
</evidence>
<proteinExistence type="predicted"/>
<name>A0ACB6UZS0_9ASCO</name>
<gene>
    <name evidence="1" type="ORF">D0Z00_003992</name>
</gene>
<accession>A0ACB6UZS0</accession>
<evidence type="ECO:0000313" key="2">
    <source>
        <dbReference type="Proteomes" id="UP000744676"/>
    </source>
</evidence>
<keyword evidence="2" id="KW-1185">Reference proteome</keyword>
<dbReference type="EMBL" id="QVQA01000221">
    <property type="protein sequence ID" value="KAF5093576.1"/>
    <property type="molecule type" value="Genomic_DNA"/>
</dbReference>
<dbReference type="Proteomes" id="UP000744676">
    <property type="component" value="Unassembled WGS sequence"/>
</dbReference>
<sequence>MSEQIGLVTIDPESYLYPVVESALTAAIPGIKIKKLLDDKDSGKKVIQYGEYEDLDFDRIMSDTENYLACSYVYRKALIRKHFLANTIAVYTAKNPDSILNMAVPESYNLEVDYAEFLDDSLDDAYELRCELENNEGEDKAPKTFILKPSMSDRGQGIRLFRSIDELQAIFDSFEEDSSSEEEEDNEAEISEAEKTYGESLKAPVMTEKDDDDNNGVITSQLRHFIVQKYIPNVLLLPEHENRKFHIRTYVVASGALKVYVFKEMLALFALSPYKDPSTLSVSEEDSMIPLHGQLTNTCLQGEQKDENSVHLFWQLKGLSDAAKEQIYSELCEVTGELFKAALGGGSFFQPLPNAFEIYGLDFLVTEDHHVSLLEVNAYPDFKQTGEVFKRVVIDELFNSVAKTVVAPFFGNPGTESEKLNLVLEKDVSGGW</sequence>
<comment type="caution">
    <text evidence="1">The sequence shown here is derived from an EMBL/GenBank/DDBJ whole genome shotgun (WGS) entry which is preliminary data.</text>
</comment>
<protein>
    <submittedName>
        <fullName evidence="1">Uncharacterized protein</fullName>
    </submittedName>
</protein>